<evidence type="ECO:0000313" key="1">
    <source>
        <dbReference type="Ensembl" id="ENSSMAP00000048936.1"/>
    </source>
</evidence>
<organism evidence="1 2">
    <name type="scientific">Scophthalmus maximus</name>
    <name type="common">Turbot</name>
    <name type="synonym">Psetta maxima</name>
    <dbReference type="NCBI Taxonomy" id="52904"/>
    <lineage>
        <taxon>Eukaryota</taxon>
        <taxon>Metazoa</taxon>
        <taxon>Chordata</taxon>
        <taxon>Craniata</taxon>
        <taxon>Vertebrata</taxon>
        <taxon>Euteleostomi</taxon>
        <taxon>Actinopterygii</taxon>
        <taxon>Neopterygii</taxon>
        <taxon>Teleostei</taxon>
        <taxon>Neoteleostei</taxon>
        <taxon>Acanthomorphata</taxon>
        <taxon>Carangaria</taxon>
        <taxon>Pleuronectiformes</taxon>
        <taxon>Pleuronectoidei</taxon>
        <taxon>Scophthalmidae</taxon>
        <taxon>Scophthalmus</taxon>
    </lineage>
</organism>
<dbReference type="Proteomes" id="UP000694558">
    <property type="component" value="Chromosome 8"/>
</dbReference>
<proteinExistence type="predicted"/>
<protein>
    <submittedName>
        <fullName evidence="1">Uncharacterized protein</fullName>
    </submittedName>
</protein>
<dbReference type="Ensembl" id="ENSSMAT00000080975.1">
    <property type="protein sequence ID" value="ENSSMAP00000048936.1"/>
    <property type="gene ID" value="ENSSMAG00000033839.1"/>
</dbReference>
<name>A0A8D3CNS8_SCOMX</name>
<dbReference type="AlphaFoldDB" id="A0A8D3CNS8"/>
<reference evidence="1" key="2">
    <citation type="submission" date="2025-08" db="UniProtKB">
        <authorList>
            <consortium name="Ensembl"/>
        </authorList>
    </citation>
    <scope>IDENTIFICATION</scope>
</reference>
<evidence type="ECO:0000313" key="2">
    <source>
        <dbReference type="Proteomes" id="UP000694558"/>
    </source>
</evidence>
<reference evidence="1" key="1">
    <citation type="submission" date="2023-05" db="EMBL/GenBank/DDBJ databases">
        <title>High-quality long-read genome of Scophthalmus maximus.</title>
        <authorList>
            <person name="Lien S."/>
            <person name="Martinez P."/>
        </authorList>
    </citation>
    <scope>NUCLEOTIDE SEQUENCE [LARGE SCALE GENOMIC DNA]</scope>
</reference>
<accession>A0A8D3CNS8</accession>
<sequence>IVNIVSVHVIYLEEFSYLVVCGSYLICKLRACVCAHPCMHAYVCPMFRIDKSNDYLKLALPANTDDSFDKFLNPPRGSSNNVVPGLFCFVFVNFNLKAAEA</sequence>